<dbReference type="InterPro" id="IPR015421">
    <property type="entry name" value="PyrdxlP-dep_Trfase_major"/>
</dbReference>
<dbReference type="PRINTS" id="PR00799">
    <property type="entry name" value="TRANSAMINASE"/>
</dbReference>
<dbReference type="GeneID" id="81398111"/>
<accession>A0A9W9ESN3</accession>
<dbReference type="InterPro" id="IPR000796">
    <property type="entry name" value="Asp_trans"/>
</dbReference>
<organism evidence="9 10">
    <name type="scientific">Penicillium alfredii</name>
    <dbReference type="NCBI Taxonomy" id="1506179"/>
    <lineage>
        <taxon>Eukaryota</taxon>
        <taxon>Fungi</taxon>
        <taxon>Dikarya</taxon>
        <taxon>Ascomycota</taxon>
        <taxon>Pezizomycotina</taxon>
        <taxon>Eurotiomycetes</taxon>
        <taxon>Eurotiomycetidae</taxon>
        <taxon>Eurotiales</taxon>
        <taxon>Aspergillaceae</taxon>
        <taxon>Penicillium</taxon>
    </lineage>
</organism>
<comment type="catalytic activity">
    <reaction evidence="7">
        <text>L-aspartate + 2-oxoglutarate = oxaloacetate + L-glutamate</text>
        <dbReference type="Rhea" id="RHEA:21824"/>
        <dbReference type="ChEBI" id="CHEBI:16452"/>
        <dbReference type="ChEBI" id="CHEBI:16810"/>
        <dbReference type="ChEBI" id="CHEBI:29985"/>
        <dbReference type="ChEBI" id="CHEBI:29991"/>
        <dbReference type="EC" id="2.6.1.1"/>
    </reaction>
</comment>
<name>A0A9W9ESN3_9EURO</name>
<comment type="miscellaneous">
    <text evidence="7">In eukaryotes there are cytoplasmic, mitochondrial and chloroplastic isozymes.</text>
</comment>
<comment type="similarity">
    <text evidence="2">Belongs to the class-I pyridoxal-phosphate-dependent aminotransferase family.</text>
</comment>
<evidence type="ECO:0000313" key="10">
    <source>
        <dbReference type="Proteomes" id="UP001141434"/>
    </source>
</evidence>
<dbReference type="InterPro" id="IPR004839">
    <property type="entry name" value="Aminotransferase_I/II_large"/>
</dbReference>
<dbReference type="PANTHER" id="PTHR11879:SF55">
    <property type="entry name" value="GLUTAMATE OXALOACETATE TRANSAMINASE 1, ISOFORM B"/>
    <property type="match status" value="1"/>
</dbReference>
<evidence type="ECO:0000256" key="7">
    <source>
        <dbReference type="RuleBase" id="RU000480"/>
    </source>
</evidence>
<dbReference type="OrthoDB" id="6752799at2759"/>
<dbReference type="InterPro" id="IPR015424">
    <property type="entry name" value="PyrdxlP-dep_Trfase"/>
</dbReference>
<dbReference type="RefSeq" id="XP_056509235.1">
    <property type="nucleotide sequence ID" value="XM_056658942.1"/>
</dbReference>
<dbReference type="SUPFAM" id="SSF53383">
    <property type="entry name" value="PLP-dependent transferases"/>
    <property type="match status" value="1"/>
</dbReference>
<dbReference type="GO" id="GO:0005829">
    <property type="term" value="C:cytosol"/>
    <property type="evidence" value="ECO:0007669"/>
    <property type="project" value="TreeGrafter"/>
</dbReference>
<evidence type="ECO:0000256" key="6">
    <source>
        <dbReference type="ARBA" id="ARBA00022898"/>
    </source>
</evidence>
<dbReference type="PANTHER" id="PTHR11879">
    <property type="entry name" value="ASPARTATE AMINOTRANSFERASE"/>
    <property type="match status" value="1"/>
</dbReference>
<dbReference type="PROSITE" id="PS00105">
    <property type="entry name" value="AA_TRANSFER_CLASS_1"/>
    <property type="match status" value="1"/>
</dbReference>
<dbReference type="AlphaFoldDB" id="A0A9W9ESN3"/>
<evidence type="ECO:0000256" key="1">
    <source>
        <dbReference type="ARBA" id="ARBA00001933"/>
    </source>
</evidence>
<evidence type="ECO:0000256" key="2">
    <source>
        <dbReference type="ARBA" id="ARBA00007441"/>
    </source>
</evidence>
<comment type="caution">
    <text evidence="9">The sequence shown here is derived from an EMBL/GenBank/DDBJ whole genome shotgun (WGS) entry which is preliminary data.</text>
</comment>
<dbReference type="GO" id="GO:0030170">
    <property type="term" value="F:pyridoxal phosphate binding"/>
    <property type="evidence" value="ECO:0007669"/>
    <property type="project" value="InterPro"/>
</dbReference>
<protein>
    <recommendedName>
        <fullName evidence="7">Aspartate aminotransferase</fullName>
        <ecNumber evidence="7">2.6.1.1</ecNumber>
    </recommendedName>
</protein>
<reference evidence="9" key="2">
    <citation type="journal article" date="2023" name="IMA Fungus">
        <title>Comparative genomic study of the Penicillium genus elucidates a diverse pangenome and 15 lateral gene transfer events.</title>
        <authorList>
            <person name="Petersen C."/>
            <person name="Sorensen T."/>
            <person name="Nielsen M.R."/>
            <person name="Sondergaard T.E."/>
            <person name="Sorensen J.L."/>
            <person name="Fitzpatrick D.A."/>
            <person name="Frisvad J.C."/>
            <person name="Nielsen K.L."/>
        </authorList>
    </citation>
    <scope>NUCLEOTIDE SEQUENCE</scope>
    <source>
        <strain evidence="9">IBT 34128</strain>
    </source>
</reference>
<dbReference type="Proteomes" id="UP001141434">
    <property type="component" value="Unassembled WGS sequence"/>
</dbReference>
<dbReference type="GO" id="GO:0004069">
    <property type="term" value="F:L-aspartate:2-oxoglutarate aminotransferase activity"/>
    <property type="evidence" value="ECO:0007669"/>
    <property type="project" value="UniProtKB-EC"/>
</dbReference>
<keyword evidence="4 7" id="KW-0032">Aminotransferase</keyword>
<dbReference type="InterPro" id="IPR015422">
    <property type="entry name" value="PyrdxlP-dep_Trfase_small"/>
</dbReference>
<dbReference type="CDD" id="cd00609">
    <property type="entry name" value="AAT_like"/>
    <property type="match status" value="1"/>
</dbReference>
<proteinExistence type="inferred from homology"/>
<evidence type="ECO:0000256" key="5">
    <source>
        <dbReference type="ARBA" id="ARBA00022679"/>
    </source>
</evidence>
<keyword evidence="6" id="KW-0663">Pyridoxal phosphate</keyword>
<dbReference type="Gene3D" id="3.90.1150.10">
    <property type="entry name" value="Aspartate Aminotransferase, domain 1"/>
    <property type="match status" value="1"/>
</dbReference>
<evidence type="ECO:0000256" key="4">
    <source>
        <dbReference type="ARBA" id="ARBA00022576"/>
    </source>
</evidence>
<comment type="subunit">
    <text evidence="3 7">Homodimer.</text>
</comment>
<keyword evidence="5 7" id="KW-0808">Transferase</keyword>
<comment type="cofactor">
    <cofactor evidence="1">
        <name>pyridoxal 5'-phosphate</name>
        <dbReference type="ChEBI" id="CHEBI:597326"/>
    </cofactor>
</comment>
<feature type="domain" description="Aminotransferase class I/classII large" evidence="8">
    <location>
        <begin position="54"/>
        <end position="407"/>
    </location>
</feature>
<reference evidence="9" key="1">
    <citation type="submission" date="2022-11" db="EMBL/GenBank/DDBJ databases">
        <authorList>
            <person name="Petersen C."/>
        </authorList>
    </citation>
    <scope>NUCLEOTIDE SEQUENCE</scope>
    <source>
        <strain evidence="9">IBT 34128</strain>
    </source>
</reference>
<evidence type="ECO:0000259" key="8">
    <source>
        <dbReference type="Pfam" id="PF00155"/>
    </source>
</evidence>
<dbReference type="InterPro" id="IPR004838">
    <property type="entry name" value="NHTrfase_class1_PyrdxlP-BS"/>
</dbReference>
<dbReference type="EMBL" id="JAPMSZ010000010">
    <property type="protein sequence ID" value="KAJ5087110.1"/>
    <property type="molecule type" value="Genomic_DNA"/>
</dbReference>
<gene>
    <name evidence="9" type="ORF">NUU61_008417</name>
</gene>
<sequence>MLSRRSLRNIVRIRKMATTHTLSPTESHFAEAQFIPADAIFALTAQYLTDPFSRKVNLGQGTYRDEEGKPWILPSVNTSRERLLSQGLNHEYLPILGLPDFRQAAAKMALGSSLFESQQGKLATCQSLSGTGALHLAGLLLRACQTPIPKVYIPAPTWSNHYQVFSSLGFQCESFQYYHNDQKEVDMESYYAMLRTAEPSSVVILHACAHNPTGCDPSKEQWQEIARLMRARRLFPLFDAAYLGFNSGSIDEDAYAIRFFVEEMRMEAGVCLSFAKNMGLYGERVGCFLLATNTEQTATNSQSMLEMLQRNILTDDGLREAWYDDLITMSGRIRAMRKALYDNLVSLDVPGSWVHLIRQSGMFGFLGLSSDVVLKLREQYHIYMADNSRISIAGLNAGNVEYVAHSIAECLKASG</sequence>
<evidence type="ECO:0000256" key="3">
    <source>
        <dbReference type="ARBA" id="ARBA00011738"/>
    </source>
</evidence>
<keyword evidence="10" id="KW-1185">Reference proteome</keyword>
<dbReference type="EC" id="2.6.1.1" evidence="7"/>
<evidence type="ECO:0000313" key="9">
    <source>
        <dbReference type="EMBL" id="KAJ5087110.1"/>
    </source>
</evidence>
<dbReference type="GO" id="GO:0006532">
    <property type="term" value="P:aspartate biosynthetic process"/>
    <property type="evidence" value="ECO:0007669"/>
    <property type="project" value="TreeGrafter"/>
</dbReference>
<dbReference type="Pfam" id="PF00155">
    <property type="entry name" value="Aminotran_1_2"/>
    <property type="match status" value="1"/>
</dbReference>
<dbReference type="Gene3D" id="3.40.640.10">
    <property type="entry name" value="Type I PLP-dependent aspartate aminotransferase-like (Major domain)"/>
    <property type="match status" value="1"/>
</dbReference>